<accession>A0A1I7F013</accession>
<protein>
    <submittedName>
        <fullName evidence="1">Uncharacterized protein</fullName>
    </submittedName>
</protein>
<gene>
    <name evidence="1" type="ORF">SAMN05216480_101484</name>
</gene>
<keyword evidence="2" id="KW-1185">Reference proteome</keyword>
<evidence type="ECO:0000313" key="1">
    <source>
        <dbReference type="EMBL" id="SFU29497.1"/>
    </source>
</evidence>
<dbReference type="AlphaFoldDB" id="A0A1I7F013"/>
<evidence type="ECO:0000313" key="2">
    <source>
        <dbReference type="Proteomes" id="UP000199138"/>
    </source>
</evidence>
<dbReference type="EMBL" id="FPBK01000001">
    <property type="protein sequence ID" value="SFU29497.1"/>
    <property type="molecule type" value="Genomic_DNA"/>
</dbReference>
<proteinExistence type="predicted"/>
<organism evidence="1 2">
    <name type="scientific">Pustulibacterium marinum</name>
    <dbReference type="NCBI Taxonomy" id="1224947"/>
    <lineage>
        <taxon>Bacteria</taxon>
        <taxon>Pseudomonadati</taxon>
        <taxon>Bacteroidota</taxon>
        <taxon>Flavobacteriia</taxon>
        <taxon>Flavobacteriales</taxon>
        <taxon>Flavobacteriaceae</taxon>
        <taxon>Pustulibacterium</taxon>
    </lineage>
</organism>
<dbReference type="Proteomes" id="UP000199138">
    <property type="component" value="Unassembled WGS sequence"/>
</dbReference>
<dbReference type="STRING" id="1224947.SAMN05216480_101484"/>
<name>A0A1I7F013_9FLAO</name>
<dbReference type="OrthoDB" id="7177295at2"/>
<sequence length="384" mass="44138">MKNPIVYITLCITLLFSCQETTTKNSQDEEKVPVSESDQIMIPKYKPEALSTAALESIKNWIPFNELHQAILTIGANKYTKTIKVDRTNFLLWSEQLDHRKWSKKNIDIKKDAMTSINNELTADAFIGDSTSGYHYIAQGYYTKDMEQLNLSVYVKPGAATLCYLSTESVDPSEKETATFDLKEGTVSYTPDGFDAKIEKLKNNWFRCSITYSTRERGRVVIGATKSPTQYIYDGNGATDLYLWGAQLLNNKEAGNYLKTEGKQESVEEVILYKPSEKEQAIINSSYLKLYYQVDDIYRRILDVEEKDIPEKYNNSFTKSRLRNLKTYTLLLADAIKNNSYLTNEEINKDLHNIYDTYNSILKQINAQNDTSLEKNMQDILNRK</sequence>
<dbReference type="RefSeq" id="WP_093022513.1">
    <property type="nucleotide sequence ID" value="NZ_FPBK01000001.1"/>
</dbReference>
<reference evidence="2" key="1">
    <citation type="submission" date="2016-10" db="EMBL/GenBank/DDBJ databases">
        <authorList>
            <person name="Varghese N."/>
            <person name="Submissions S."/>
        </authorList>
    </citation>
    <scope>NUCLEOTIDE SEQUENCE [LARGE SCALE GENOMIC DNA]</scope>
    <source>
        <strain evidence="2">CGMCC 1.12333</strain>
    </source>
</reference>
<dbReference type="PROSITE" id="PS51257">
    <property type="entry name" value="PROKAR_LIPOPROTEIN"/>
    <property type="match status" value="1"/>
</dbReference>